<feature type="transmembrane region" description="Helical" evidence="8">
    <location>
        <begin position="532"/>
        <end position="553"/>
    </location>
</feature>
<dbReference type="RefSeq" id="XP_050514441.1">
    <property type="nucleotide sequence ID" value="XM_050658484.1"/>
</dbReference>
<evidence type="ECO:0000256" key="5">
    <source>
        <dbReference type="ARBA" id="ARBA00022989"/>
    </source>
</evidence>
<comment type="subcellular location">
    <subcellularLocation>
        <location evidence="1 7">Membrane</location>
        <topology evidence="1 7">Multi-pass membrane protein</topology>
    </subcellularLocation>
</comment>
<keyword evidence="6 8" id="KW-0472">Membrane</keyword>
<dbReference type="InterPro" id="IPR036259">
    <property type="entry name" value="MFS_trans_sf"/>
</dbReference>
<feature type="transmembrane region" description="Helical" evidence="8">
    <location>
        <begin position="181"/>
        <end position="206"/>
    </location>
</feature>
<dbReference type="InterPro" id="IPR018456">
    <property type="entry name" value="PTR2_symporter_CS"/>
</dbReference>
<keyword evidence="4" id="KW-0571">Peptide transport</keyword>
<evidence type="ECO:0000256" key="8">
    <source>
        <dbReference type="SAM" id="Phobius"/>
    </source>
</evidence>
<keyword evidence="3 7" id="KW-0812">Transmembrane</keyword>
<feature type="transmembrane region" description="Helical" evidence="8">
    <location>
        <begin position="107"/>
        <end position="131"/>
    </location>
</feature>
<proteinExistence type="inferred from homology"/>
<dbReference type="PANTHER" id="PTHR11654">
    <property type="entry name" value="OLIGOPEPTIDE TRANSPORTER-RELATED"/>
    <property type="match status" value="1"/>
</dbReference>
<evidence type="ECO:0000313" key="9">
    <source>
        <dbReference type="EnsemblMetazoa" id="XP_050514441.1"/>
    </source>
</evidence>
<dbReference type="PROSITE" id="PS01023">
    <property type="entry name" value="PTR2_2"/>
    <property type="match status" value="1"/>
</dbReference>
<feature type="transmembrane region" description="Helical" evidence="8">
    <location>
        <begin position="143"/>
        <end position="169"/>
    </location>
</feature>
<evidence type="ECO:0000313" key="10">
    <source>
        <dbReference type="Proteomes" id="UP001652700"/>
    </source>
</evidence>
<evidence type="ECO:0000256" key="4">
    <source>
        <dbReference type="ARBA" id="ARBA00022856"/>
    </source>
</evidence>
<reference evidence="9" key="1">
    <citation type="submission" date="2025-05" db="UniProtKB">
        <authorList>
            <consortium name="EnsemblMetazoa"/>
        </authorList>
    </citation>
    <scope>IDENTIFICATION</scope>
</reference>
<comment type="similarity">
    <text evidence="2 7">Belongs to the major facilitator superfamily. Proton-dependent oligopeptide transporter (POT/PTR) (TC 2.A.17) family.</text>
</comment>
<organism evidence="9 10">
    <name type="scientific">Diabrotica virgifera virgifera</name>
    <name type="common">western corn rootworm</name>
    <dbReference type="NCBI Taxonomy" id="50390"/>
    <lineage>
        <taxon>Eukaryota</taxon>
        <taxon>Metazoa</taxon>
        <taxon>Ecdysozoa</taxon>
        <taxon>Arthropoda</taxon>
        <taxon>Hexapoda</taxon>
        <taxon>Insecta</taxon>
        <taxon>Pterygota</taxon>
        <taxon>Neoptera</taxon>
        <taxon>Endopterygota</taxon>
        <taxon>Coleoptera</taxon>
        <taxon>Polyphaga</taxon>
        <taxon>Cucujiformia</taxon>
        <taxon>Chrysomeloidea</taxon>
        <taxon>Chrysomelidae</taxon>
        <taxon>Galerucinae</taxon>
        <taxon>Diabroticina</taxon>
        <taxon>Diabroticites</taxon>
        <taxon>Diabrotica</taxon>
    </lineage>
</organism>
<keyword evidence="7" id="KW-0813">Transport</keyword>
<feature type="transmembrane region" description="Helical" evidence="8">
    <location>
        <begin position="84"/>
        <end position="101"/>
    </location>
</feature>
<protein>
    <recommendedName>
        <fullName evidence="11">Peptide transporter family 1-like</fullName>
    </recommendedName>
</protein>
<dbReference type="GeneID" id="114342354"/>
<feature type="transmembrane region" description="Helical" evidence="8">
    <location>
        <begin position="339"/>
        <end position="360"/>
    </location>
</feature>
<evidence type="ECO:0000256" key="2">
    <source>
        <dbReference type="ARBA" id="ARBA00005982"/>
    </source>
</evidence>
<evidence type="ECO:0000256" key="6">
    <source>
        <dbReference type="ARBA" id="ARBA00023136"/>
    </source>
</evidence>
<dbReference type="Gene3D" id="1.20.1250.20">
    <property type="entry name" value="MFS general substrate transporter like domains"/>
    <property type="match status" value="2"/>
</dbReference>
<dbReference type="Proteomes" id="UP001652700">
    <property type="component" value="Unplaced"/>
</dbReference>
<sequence>MNQEFAYPIAVFCIIATEFCERFAFSGLRTILSLYLRNILLFSENISTLIYHIFIMVCYIVPLAGAICADAYFGRYSTIRNFGIIYLIGHIVMFLAAVPIINLSPILYSAVGLTLIAIGTGGIKPCVAAFGAEQFSLPEQNKLLMHFFSIFYFTINLGGFVGMMVTPILKKVPCFGDDTCYALGFGFPAVLMILSIFLFVIGRNFYKLKAPKKKVTMEFLKCIWYAVGMKIRRKSSGHWIDIGKTEYSPQLIEDIKIVCRILLLFTPLPIFWSLFDQQGSRWTFQAAHMDGNILGTLISPDQMQVVNPAMVLIIIPILDRVFYPCLSKHSFLENPLHRMAVGGIIAGIAFLSAGILELVLETTYPDLPRDHEASVNVINTLPCTLKVMNPLNGVQMLGAGNIFRFKNMLSHNYTMYKLTVEAPLQCGNIRFNKHTFEISMLSIEYQIDSIFIGTNNKNEIQSFTADPVDFRKSLNGYPRLRYECQIGSSEEKLLEEKLFHLTLGGVYTLAVRQNDNKIDAPKSMKTVTVAGWYLSVAVGNLIVIIITQINLFSSQAHEFFLFAILIVAVMMVFMEMASKYKFITIKESDTTIGTDGEKTALFNSNSTVIIISD</sequence>
<feature type="transmembrane region" description="Helical" evidence="8">
    <location>
        <begin position="559"/>
        <end position="577"/>
    </location>
</feature>
<evidence type="ECO:0000256" key="3">
    <source>
        <dbReference type="ARBA" id="ARBA00022692"/>
    </source>
</evidence>
<evidence type="ECO:0008006" key="11">
    <source>
        <dbReference type="Google" id="ProtNLM"/>
    </source>
</evidence>
<evidence type="ECO:0000256" key="1">
    <source>
        <dbReference type="ARBA" id="ARBA00004141"/>
    </source>
</evidence>
<dbReference type="EnsemblMetazoa" id="XM_050658484.1">
    <property type="protein sequence ID" value="XP_050514441.1"/>
    <property type="gene ID" value="LOC114342354"/>
</dbReference>
<dbReference type="Pfam" id="PF00854">
    <property type="entry name" value="PTR2"/>
    <property type="match status" value="1"/>
</dbReference>
<keyword evidence="10" id="KW-1185">Reference proteome</keyword>
<dbReference type="InterPro" id="IPR000109">
    <property type="entry name" value="POT_fam"/>
</dbReference>
<name>A0ABM5KW76_DIAVI</name>
<evidence type="ECO:0000256" key="7">
    <source>
        <dbReference type="RuleBase" id="RU003755"/>
    </source>
</evidence>
<dbReference type="SUPFAM" id="SSF103473">
    <property type="entry name" value="MFS general substrate transporter"/>
    <property type="match status" value="1"/>
</dbReference>
<accession>A0ABM5KW76</accession>
<keyword evidence="5 8" id="KW-1133">Transmembrane helix</keyword>
<keyword evidence="4" id="KW-0653">Protein transport</keyword>
<feature type="transmembrane region" description="Helical" evidence="8">
    <location>
        <begin position="49"/>
        <end position="72"/>
    </location>
</feature>